<dbReference type="InterPro" id="IPR029063">
    <property type="entry name" value="SAM-dependent_MTases_sf"/>
</dbReference>
<dbReference type="SUPFAM" id="SSF53335">
    <property type="entry name" value="S-adenosyl-L-methionine-dependent methyltransferases"/>
    <property type="match status" value="1"/>
</dbReference>
<dbReference type="RefSeq" id="WP_211469388.1">
    <property type="nucleotide sequence ID" value="NZ_JAGSXH010000067.1"/>
</dbReference>
<sequence length="284" mass="32339">MTSPEINSNLQSVSRYYDHTESRVGYKYLFGGTKHFGWYAPGDRAWHFRSALRRMEDELVRRLQVSEDEQVLDAGCGVGDVARTVAAKCRVSVVGIDVLEYNLDEARRRSSAAGLDQVTSFQLGDYHVLDFQDSTFDAVYTMETLVHAADPAKALSEFRRVLRPGGRLIMFEYSHAPVEAMTPDARRALERVCDLGAMPTWLMLDDGRMQQLLEAEGFTDVRAEDVTDRMLPMLRVFSVLGRFPYLMGRVLGKVPKVVNAMSGVEWYRHRSVWRYNIYTATNSD</sequence>
<dbReference type="InterPro" id="IPR050447">
    <property type="entry name" value="Erg6_SMT_methyltransf"/>
</dbReference>
<dbReference type="PANTHER" id="PTHR44068:SF1">
    <property type="entry name" value="HYPOTHETICAL LOC100005854"/>
    <property type="match status" value="1"/>
</dbReference>
<evidence type="ECO:0000259" key="2">
    <source>
        <dbReference type="Pfam" id="PF08241"/>
    </source>
</evidence>
<protein>
    <submittedName>
        <fullName evidence="3">Methyltransferase domain-containing protein</fullName>
    </submittedName>
</protein>
<keyword evidence="4" id="KW-1185">Reference proteome</keyword>
<dbReference type="Gene3D" id="3.40.50.150">
    <property type="entry name" value="Vaccinia Virus protein VP39"/>
    <property type="match status" value="1"/>
</dbReference>
<evidence type="ECO:0000313" key="4">
    <source>
        <dbReference type="Proteomes" id="UP000677913"/>
    </source>
</evidence>
<evidence type="ECO:0000313" key="3">
    <source>
        <dbReference type="EMBL" id="MBS2965029.1"/>
    </source>
</evidence>
<accession>A0A8J7WTR5</accession>
<dbReference type="EMBL" id="JAGSXH010000067">
    <property type="protein sequence ID" value="MBS2965029.1"/>
    <property type="molecule type" value="Genomic_DNA"/>
</dbReference>
<dbReference type="InterPro" id="IPR013216">
    <property type="entry name" value="Methyltransf_11"/>
</dbReference>
<gene>
    <name evidence="3" type="ORF">KGA66_18375</name>
</gene>
<evidence type="ECO:0000256" key="1">
    <source>
        <dbReference type="ARBA" id="ARBA00022679"/>
    </source>
</evidence>
<keyword evidence="3" id="KW-0489">Methyltransferase</keyword>
<dbReference type="GO" id="GO:0006696">
    <property type="term" value="P:ergosterol biosynthetic process"/>
    <property type="evidence" value="ECO:0007669"/>
    <property type="project" value="TreeGrafter"/>
</dbReference>
<feature type="domain" description="Methyltransferase type 11" evidence="2">
    <location>
        <begin position="72"/>
        <end position="170"/>
    </location>
</feature>
<name>A0A8J7WTR5_9ACTN</name>
<dbReference type="Proteomes" id="UP000677913">
    <property type="component" value="Unassembled WGS sequence"/>
</dbReference>
<dbReference type="AlphaFoldDB" id="A0A8J7WTR5"/>
<dbReference type="GO" id="GO:0003838">
    <property type="term" value="F:sterol 24-C-methyltransferase activity"/>
    <property type="evidence" value="ECO:0007669"/>
    <property type="project" value="TreeGrafter"/>
</dbReference>
<dbReference type="PANTHER" id="PTHR44068">
    <property type="entry name" value="ZGC:194242"/>
    <property type="match status" value="1"/>
</dbReference>
<keyword evidence="1" id="KW-0808">Transferase</keyword>
<dbReference type="CDD" id="cd02440">
    <property type="entry name" value="AdoMet_MTases"/>
    <property type="match status" value="1"/>
</dbReference>
<proteinExistence type="predicted"/>
<organism evidence="3 4">
    <name type="scientific">Actinocrinis puniceicyclus</name>
    <dbReference type="NCBI Taxonomy" id="977794"/>
    <lineage>
        <taxon>Bacteria</taxon>
        <taxon>Bacillati</taxon>
        <taxon>Actinomycetota</taxon>
        <taxon>Actinomycetes</taxon>
        <taxon>Catenulisporales</taxon>
        <taxon>Actinospicaceae</taxon>
        <taxon>Actinocrinis</taxon>
    </lineage>
</organism>
<dbReference type="GO" id="GO:0032259">
    <property type="term" value="P:methylation"/>
    <property type="evidence" value="ECO:0007669"/>
    <property type="project" value="UniProtKB-KW"/>
</dbReference>
<reference evidence="3" key="1">
    <citation type="submission" date="2021-04" db="EMBL/GenBank/DDBJ databases">
        <title>Genome based classification of Actinospica acidithermotolerans sp. nov., an actinobacterium isolated from an Indonesian hot spring.</title>
        <authorList>
            <person name="Kusuma A.B."/>
            <person name="Putra K.E."/>
            <person name="Nafisah S."/>
            <person name="Loh J."/>
            <person name="Nouioui I."/>
            <person name="Goodfellow M."/>
        </authorList>
    </citation>
    <scope>NUCLEOTIDE SEQUENCE</scope>
    <source>
        <strain evidence="3">DSM 45618</strain>
    </source>
</reference>
<comment type="caution">
    <text evidence="3">The sequence shown here is derived from an EMBL/GenBank/DDBJ whole genome shotgun (WGS) entry which is preliminary data.</text>
</comment>
<dbReference type="Pfam" id="PF08241">
    <property type="entry name" value="Methyltransf_11"/>
    <property type="match status" value="1"/>
</dbReference>